<keyword evidence="3" id="KW-1185">Reference proteome</keyword>
<evidence type="ECO:0000313" key="2">
    <source>
        <dbReference type="EMBL" id="OAE27277.1"/>
    </source>
</evidence>
<feature type="compositionally biased region" description="Polar residues" evidence="1">
    <location>
        <begin position="14"/>
        <end position="24"/>
    </location>
</feature>
<name>A0A176W2J6_MARPO</name>
<dbReference type="Proteomes" id="UP000077202">
    <property type="component" value="Unassembled WGS sequence"/>
</dbReference>
<evidence type="ECO:0000256" key="1">
    <source>
        <dbReference type="SAM" id="MobiDB-lite"/>
    </source>
</evidence>
<dbReference type="EMBL" id="LVLJ01001945">
    <property type="protein sequence ID" value="OAE27277.1"/>
    <property type="molecule type" value="Genomic_DNA"/>
</dbReference>
<reference evidence="2" key="1">
    <citation type="submission" date="2016-03" db="EMBL/GenBank/DDBJ databases">
        <title>Mechanisms controlling the formation of the plant cell surface in tip-growing cells are functionally conserved among land plants.</title>
        <authorList>
            <person name="Honkanen S."/>
            <person name="Jones V.A."/>
            <person name="Morieri G."/>
            <person name="Champion C."/>
            <person name="Hetherington A.J."/>
            <person name="Kelly S."/>
            <person name="Saint-Marcoux D."/>
            <person name="Proust H."/>
            <person name="Prescott H."/>
            <person name="Dolan L."/>
        </authorList>
    </citation>
    <scope>NUCLEOTIDE SEQUENCE [LARGE SCALE GENOMIC DNA]</scope>
    <source>
        <tissue evidence="2">Whole gametophyte</tissue>
    </source>
</reference>
<proteinExistence type="predicted"/>
<protein>
    <submittedName>
        <fullName evidence="2">Uncharacterized protein</fullName>
    </submittedName>
</protein>
<accession>A0A176W2J6</accession>
<gene>
    <name evidence="2" type="ORF">AXG93_59s1220</name>
</gene>
<organism evidence="2 3">
    <name type="scientific">Marchantia polymorpha subsp. ruderalis</name>
    <dbReference type="NCBI Taxonomy" id="1480154"/>
    <lineage>
        <taxon>Eukaryota</taxon>
        <taxon>Viridiplantae</taxon>
        <taxon>Streptophyta</taxon>
        <taxon>Embryophyta</taxon>
        <taxon>Marchantiophyta</taxon>
        <taxon>Marchantiopsida</taxon>
        <taxon>Marchantiidae</taxon>
        <taxon>Marchantiales</taxon>
        <taxon>Marchantiaceae</taxon>
        <taxon>Marchantia</taxon>
    </lineage>
</organism>
<evidence type="ECO:0000313" key="3">
    <source>
        <dbReference type="Proteomes" id="UP000077202"/>
    </source>
</evidence>
<comment type="caution">
    <text evidence="2">The sequence shown here is derived from an EMBL/GenBank/DDBJ whole genome shotgun (WGS) entry which is preliminary data.</text>
</comment>
<dbReference type="AlphaFoldDB" id="A0A176W2J6"/>
<sequence length="140" mass="15408">MWHQQMIEARTGRNPKSSAGSTLSRLAPRSAGYSAGTGQSEGGGRVSAARPVVGIAQSQSEGGSSEEALEMEELEATRWFQSVLVEAKEQLENWELRQCGNMNHRVEEAHPIQPLVFSQYVPYIFGKSLRLLTSSVRCMP</sequence>
<feature type="region of interest" description="Disordered" evidence="1">
    <location>
        <begin position="1"/>
        <end position="48"/>
    </location>
</feature>